<dbReference type="EMBL" id="CP003415">
    <property type="protein sequence ID" value="AFI92507.1"/>
    <property type="molecule type" value="Genomic_DNA"/>
</dbReference>
<dbReference type="PATRIC" id="fig|1166016.3.peg.4535"/>
<dbReference type="InterPro" id="IPR037883">
    <property type="entry name" value="Knr4/Smi1-like_sf"/>
</dbReference>
<feature type="domain" description="Knr4/Smi1-like" evidence="1">
    <location>
        <begin position="8"/>
        <end position="156"/>
    </location>
</feature>
<evidence type="ECO:0000259" key="1">
    <source>
        <dbReference type="SMART" id="SM00860"/>
    </source>
</evidence>
<evidence type="ECO:0000313" key="2">
    <source>
        <dbReference type="EMBL" id="AFI92507.1"/>
    </source>
</evidence>
<gene>
    <name evidence="2" type="ordered locus">W5S_4461</name>
    <name evidence="3" type="ORF">F6Q06_21940</name>
</gene>
<reference evidence="2" key="2">
    <citation type="submission" date="2012-03" db="EMBL/GenBank/DDBJ databases">
        <authorList>
            <person name="Koskinen P."/>
            <person name="Laine P."/>
            <person name="Niemi O."/>
            <person name="Nykyri J."/>
            <person name="Harjunpaa H."/>
            <person name="Auvinen P."/>
            <person name="Paulin L."/>
            <person name="Pirhonen M."/>
            <person name="Palva T."/>
            <person name="Holm L."/>
        </authorList>
    </citation>
    <scope>NUCLEOTIDE SEQUENCE</scope>
    <source>
        <strain evidence="2">SCC3193</strain>
    </source>
</reference>
<dbReference type="HOGENOM" id="CLU_115772_1_0_6"/>
<organism evidence="2 4">
    <name type="scientific">Pectobacterium parmentieri</name>
    <dbReference type="NCBI Taxonomy" id="1905730"/>
    <lineage>
        <taxon>Bacteria</taxon>
        <taxon>Pseudomonadati</taxon>
        <taxon>Pseudomonadota</taxon>
        <taxon>Gammaproteobacteria</taxon>
        <taxon>Enterobacterales</taxon>
        <taxon>Pectobacteriaceae</taxon>
        <taxon>Pectobacterium</taxon>
    </lineage>
</organism>
<accession>A0A0H3IEJ6</accession>
<dbReference type="InterPro" id="IPR018958">
    <property type="entry name" value="Knr4/Smi1-like_dom"/>
</dbReference>
<evidence type="ECO:0000313" key="5">
    <source>
        <dbReference type="Proteomes" id="UP001194579"/>
    </source>
</evidence>
<dbReference type="SUPFAM" id="SSF160631">
    <property type="entry name" value="SMI1/KNR4-like"/>
    <property type="match status" value="1"/>
</dbReference>
<dbReference type="SMART" id="SM00860">
    <property type="entry name" value="SMI1_KNR4"/>
    <property type="match status" value="1"/>
</dbReference>
<keyword evidence="5" id="KW-1185">Reference proteome</keyword>
<dbReference type="RefSeq" id="WP_014701887.1">
    <property type="nucleotide sequence ID" value="NC_017845.1"/>
</dbReference>
<dbReference type="AlphaFoldDB" id="A0A0H3IEJ6"/>
<sequence>MAIKLSIGIDYLDVKDVESKYGIIFPSDYIDFLTKYNGIYIGAGSYCTIPFSKVDDGEIDFQEMYGINTINPSFDLLRANEIRNEVVVLDNPFIIGSDPGGNPFFINCEKSDSAVYYWDRTHIHFDNNFDYQETNEEGNIYKLSDSFYKFYDFIMVNVGGDKKTIKEHL</sequence>
<evidence type="ECO:0000313" key="4">
    <source>
        <dbReference type="Proteomes" id="UP000008044"/>
    </source>
</evidence>
<reference evidence="3" key="4">
    <citation type="submission" date="2024-05" db="EMBL/GenBank/DDBJ databases">
        <title>Identification of Pectobacterium versatile causing blackleg of potato from New York State with a whole genome sequencing approach.</title>
        <authorList>
            <person name="Ma X."/>
            <person name="Swingle B."/>
        </authorList>
    </citation>
    <scope>NUCLEOTIDE SEQUENCE</scope>
    <source>
        <strain evidence="3">NY1588A</strain>
    </source>
</reference>
<dbReference type="eggNOG" id="ENOG5032X8N">
    <property type="taxonomic scope" value="Bacteria"/>
</dbReference>
<dbReference type="Proteomes" id="UP001194579">
    <property type="component" value="Unassembled WGS sequence"/>
</dbReference>
<name>A0A0H3IEJ6_PECPM</name>
<reference evidence="5" key="3">
    <citation type="submission" date="2023-07" db="EMBL/GenBank/DDBJ databases">
        <title>Identification of Pectobacterium versatile causing blackleg of potato from New York State with a whole genome sequencing approach.</title>
        <authorList>
            <person name="Ma X."/>
            <person name="Swingle B."/>
        </authorList>
    </citation>
    <scope>NUCLEOTIDE SEQUENCE [LARGE SCALE GENOMIC DNA]</scope>
    <source>
        <strain evidence="5">NY1588A</strain>
    </source>
</reference>
<dbReference type="Gene3D" id="3.40.1580.10">
    <property type="entry name" value="SMI1/KNR4-like"/>
    <property type="match status" value="1"/>
</dbReference>
<dbReference type="Pfam" id="PF09346">
    <property type="entry name" value="SMI1_KNR4"/>
    <property type="match status" value="1"/>
</dbReference>
<proteinExistence type="predicted"/>
<dbReference type="EMBL" id="WABS01000065">
    <property type="protein sequence ID" value="MBI0557122.1"/>
    <property type="molecule type" value="Genomic_DNA"/>
</dbReference>
<dbReference type="KEGG" id="pec:W5S_4461"/>
<protein>
    <submittedName>
        <fullName evidence="3">SMI1/KNR4 family protein</fullName>
    </submittedName>
</protein>
<dbReference type="Proteomes" id="UP000008044">
    <property type="component" value="Chromosome"/>
</dbReference>
<evidence type="ECO:0000313" key="3">
    <source>
        <dbReference type="EMBL" id="MBI0557122.1"/>
    </source>
</evidence>
<reference evidence="2 4" key="1">
    <citation type="journal article" date="2012" name="J. Bacteriol.">
        <title>Genome sequence of Pectobacterium sp. strain SCC3193.</title>
        <authorList>
            <person name="Koskinen J.P."/>
            <person name="Laine P."/>
            <person name="Niemi O."/>
            <person name="Nykyri J."/>
            <person name="Harjunpaa H."/>
            <person name="Auvinen P."/>
            <person name="Paulin L."/>
            <person name="Pirhonen M."/>
            <person name="Palva T."/>
            <person name="Holm L."/>
        </authorList>
    </citation>
    <scope>NUCLEOTIDE SEQUENCE [LARGE SCALE GENOMIC DNA]</scope>
    <source>
        <strain evidence="2 4">SCC3193</strain>
    </source>
</reference>